<evidence type="ECO:0000256" key="4">
    <source>
        <dbReference type="ARBA" id="ARBA00022827"/>
    </source>
</evidence>
<evidence type="ECO:0000313" key="8">
    <source>
        <dbReference type="Proteomes" id="UP001501591"/>
    </source>
</evidence>
<dbReference type="PROSITE" id="PS51387">
    <property type="entry name" value="FAD_PCMH"/>
    <property type="match status" value="1"/>
</dbReference>
<dbReference type="InterPro" id="IPR016167">
    <property type="entry name" value="FAD-bd_PCMH_sub1"/>
</dbReference>
<organism evidence="7 8">
    <name type="scientific">Microbacterium soli</name>
    <dbReference type="NCBI Taxonomy" id="446075"/>
    <lineage>
        <taxon>Bacteria</taxon>
        <taxon>Bacillati</taxon>
        <taxon>Actinomycetota</taxon>
        <taxon>Actinomycetes</taxon>
        <taxon>Micrococcales</taxon>
        <taxon>Microbacteriaceae</taxon>
        <taxon>Microbacterium</taxon>
    </lineage>
</organism>
<name>A0ABP7N526_9MICO</name>
<dbReference type="RefSeq" id="WP_344818831.1">
    <property type="nucleotide sequence ID" value="NZ_BAABCP010000001.1"/>
</dbReference>
<accession>A0ABP7N526</accession>
<proteinExistence type="inferred from homology"/>
<dbReference type="InterPro" id="IPR006094">
    <property type="entry name" value="Oxid_FAD_bind_N"/>
</dbReference>
<evidence type="ECO:0000313" key="7">
    <source>
        <dbReference type="EMBL" id="GAA3937060.1"/>
    </source>
</evidence>
<gene>
    <name evidence="7" type="ORF">GCM10022383_14130</name>
</gene>
<dbReference type="Gene3D" id="3.30.43.10">
    <property type="entry name" value="Uridine Diphospho-n-acetylenolpyruvylglucosamine Reductase, domain 2"/>
    <property type="match status" value="1"/>
</dbReference>
<reference evidence="8" key="1">
    <citation type="journal article" date="2019" name="Int. J. Syst. Evol. Microbiol.">
        <title>The Global Catalogue of Microorganisms (GCM) 10K type strain sequencing project: providing services to taxonomists for standard genome sequencing and annotation.</title>
        <authorList>
            <consortium name="The Broad Institute Genomics Platform"/>
            <consortium name="The Broad Institute Genome Sequencing Center for Infectious Disease"/>
            <person name="Wu L."/>
            <person name="Ma J."/>
        </authorList>
    </citation>
    <scope>NUCLEOTIDE SEQUENCE [LARGE SCALE GENOMIC DNA]</scope>
    <source>
        <strain evidence="8">JCM 17024</strain>
    </source>
</reference>
<dbReference type="Pfam" id="PF01565">
    <property type="entry name" value="FAD_binding_4"/>
    <property type="match status" value="1"/>
</dbReference>
<dbReference type="Proteomes" id="UP001501591">
    <property type="component" value="Unassembled WGS sequence"/>
</dbReference>
<sequence length="466" mass="49486">MSTTVPDPGVLREITGLMLPGDPGYEQARTPWNLAAVQHPVAVAEPTTVADAARIVTAVTAAGFRIAPQASGHGAMPLAERGVADAVLLRLHRLTGVEIDPRRRTARVRGGTVWREVIDAASEHGLAALHGSAADVSVSGYVLGGGLSFYARQHGLAAHHVRAFEVITATGELVRATAQSHPDLFWALRGGCGGLGAVVEIEMDLLPVPEVQAGFLLWDMSRASAVLPVWRDWTRGLDPCATTSLRLMHFPPIPDLPPFLSGRSVLIIDGAILADDARTAELLRPLRELQPELDTFARMPAAGLAEVHMDPPEPAPAVGDHAMLGALDDEALAALLSVAGQEAGDVPMFAELRHLGGALAEPRHGALRGLDGEYALFTVDMVPAPELMPAAVGRVARVVEAMRDWRHGAPYLGFVDRAVRTADAFDAETIDRLDRVRAEYDPRRVWVAAHPLPGARRGGADAAAGD</sequence>
<dbReference type="Gene3D" id="3.40.462.20">
    <property type="match status" value="1"/>
</dbReference>
<dbReference type="InterPro" id="IPR036318">
    <property type="entry name" value="FAD-bd_PCMH-like_sf"/>
</dbReference>
<comment type="cofactor">
    <cofactor evidence="1">
        <name>FAD</name>
        <dbReference type="ChEBI" id="CHEBI:57692"/>
    </cofactor>
</comment>
<comment type="similarity">
    <text evidence="2">Belongs to the oxygen-dependent FAD-linked oxidoreductase family.</text>
</comment>
<keyword evidence="8" id="KW-1185">Reference proteome</keyword>
<evidence type="ECO:0000256" key="1">
    <source>
        <dbReference type="ARBA" id="ARBA00001974"/>
    </source>
</evidence>
<dbReference type="InterPro" id="IPR016169">
    <property type="entry name" value="FAD-bd_PCMH_sub2"/>
</dbReference>
<comment type="caution">
    <text evidence="7">The sequence shown here is derived from an EMBL/GenBank/DDBJ whole genome shotgun (WGS) entry which is preliminary data.</text>
</comment>
<dbReference type="SUPFAM" id="SSF56176">
    <property type="entry name" value="FAD-binding/transporter-associated domain-like"/>
    <property type="match status" value="1"/>
</dbReference>
<dbReference type="EMBL" id="BAABCP010000001">
    <property type="protein sequence ID" value="GAA3937060.1"/>
    <property type="molecule type" value="Genomic_DNA"/>
</dbReference>
<protein>
    <submittedName>
        <fullName evidence="7">FAD-binding oxidoreductase</fullName>
    </submittedName>
</protein>
<keyword evidence="3" id="KW-0285">Flavoprotein</keyword>
<evidence type="ECO:0000259" key="6">
    <source>
        <dbReference type="PROSITE" id="PS51387"/>
    </source>
</evidence>
<feature type="domain" description="FAD-binding PCMH-type" evidence="6">
    <location>
        <begin position="36"/>
        <end position="208"/>
    </location>
</feature>
<evidence type="ECO:0000256" key="2">
    <source>
        <dbReference type="ARBA" id="ARBA00005466"/>
    </source>
</evidence>
<dbReference type="InterPro" id="IPR050416">
    <property type="entry name" value="FAD-linked_Oxidoreductase"/>
</dbReference>
<keyword evidence="4" id="KW-0274">FAD</keyword>
<evidence type="ECO:0000256" key="3">
    <source>
        <dbReference type="ARBA" id="ARBA00022630"/>
    </source>
</evidence>
<keyword evidence="5" id="KW-0560">Oxidoreductase</keyword>
<dbReference type="InterPro" id="IPR016166">
    <property type="entry name" value="FAD-bd_PCMH"/>
</dbReference>
<dbReference type="PANTHER" id="PTHR42973:SF39">
    <property type="entry name" value="FAD-BINDING PCMH-TYPE DOMAIN-CONTAINING PROTEIN"/>
    <property type="match status" value="1"/>
</dbReference>
<dbReference type="Gene3D" id="3.30.465.10">
    <property type="match status" value="1"/>
</dbReference>
<evidence type="ECO:0000256" key="5">
    <source>
        <dbReference type="ARBA" id="ARBA00023002"/>
    </source>
</evidence>
<dbReference type="PANTHER" id="PTHR42973">
    <property type="entry name" value="BINDING OXIDOREDUCTASE, PUTATIVE (AFU_ORTHOLOGUE AFUA_1G17690)-RELATED"/>
    <property type="match status" value="1"/>
</dbReference>